<accession>A0A512JRG6</accession>
<dbReference type="InterPro" id="IPR011008">
    <property type="entry name" value="Dimeric_a/b-barrel"/>
</dbReference>
<dbReference type="SUPFAM" id="SSF54909">
    <property type="entry name" value="Dimeric alpha+beta barrel"/>
    <property type="match status" value="1"/>
</dbReference>
<protein>
    <recommendedName>
        <fullName evidence="3">Antibiotic biosynthesis monooxygenase</fullName>
    </recommendedName>
</protein>
<evidence type="ECO:0000313" key="1">
    <source>
        <dbReference type="EMBL" id="GEP12558.1"/>
    </source>
</evidence>
<proteinExistence type="predicted"/>
<dbReference type="EMBL" id="BJZV01000048">
    <property type="protein sequence ID" value="GEP12558.1"/>
    <property type="molecule type" value="Genomic_DNA"/>
</dbReference>
<evidence type="ECO:0000313" key="2">
    <source>
        <dbReference type="Proteomes" id="UP000321750"/>
    </source>
</evidence>
<sequence length="100" mass="10798">MVTKALFVRLEAKPGREADVESFLRGGLSIVEQEPATTAWFAVRIGPSTFGIFDAFPDEAGRQAHLSGGVAQALKEQAADLFSEPPSIWEIEVLASKLPK</sequence>
<dbReference type="Gene3D" id="3.30.70.100">
    <property type="match status" value="1"/>
</dbReference>
<evidence type="ECO:0008006" key="3">
    <source>
        <dbReference type="Google" id="ProtNLM"/>
    </source>
</evidence>
<organism evidence="1 2">
    <name type="scientific">Methylobacterium gnaphalii</name>
    <dbReference type="NCBI Taxonomy" id="1010610"/>
    <lineage>
        <taxon>Bacteria</taxon>
        <taxon>Pseudomonadati</taxon>
        <taxon>Pseudomonadota</taxon>
        <taxon>Alphaproteobacteria</taxon>
        <taxon>Hyphomicrobiales</taxon>
        <taxon>Methylobacteriaceae</taxon>
        <taxon>Methylobacterium</taxon>
    </lineage>
</organism>
<dbReference type="AlphaFoldDB" id="A0A512JRG6"/>
<keyword evidence="2" id="KW-1185">Reference proteome</keyword>
<dbReference type="OrthoDB" id="9804891at2"/>
<comment type="caution">
    <text evidence="1">The sequence shown here is derived from an EMBL/GenBank/DDBJ whole genome shotgun (WGS) entry which is preliminary data.</text>
</comment>
<reference evidence="1 2" key="1">
    <citation type="submission" date="2019-07" db="EMBL/GenBank/DDBJ databases">
        <title>Whole genome shotgun sequence of Methylobacterium gnaphalii NBRC 107716.</title>
        <authorList>
            <person name="Hosoyama A."/>
            <person name="Uohara A."/>
            <person name="Ohji S."/>
            <person name="Ichikawa N."/>
        </authorList>
    </citation>
    <scope>NUCLEOTIDE SEQUENCE [LARGE SCALE GENOMIC DNA]</scope>
    <source>
        <strain evidence="1 2">NBRC 107716</strain>
    </source>
</reference>
<name>A0A512JRG6_9HYPH</name>
<dbReference type="RefSeq" id="WP_147048912.1">
    <property type="nucleotide sequence ID" value="NZ_BJZV01000048.1"/>
</dbReference>
<gene>
    <name evidence="1" type="ORF">MGN01_44030</name>
</gene>
<dbReference type="Proteomes" id="UP000321750">
    <property type="component" value="Unassembled WGS sequence"/>
</dbReference>